<gene>
    <name evidence="2" type="ORF">FHX34_104919</name>
</gene>
<organism evidence="2 3">
    <name type="scientific">Actinoplanes teichomyceticus</name>
    <dbReference type="NCBI Taxonomy" id="1867"/>
    <lineage>
        <taxon>Bacteria</taxon>
        <taxon>Bacillati</taxon>
        <taxon>Actinomycetota</taxon>
        <taxon>Actinomycetes</taxon>
        <taxon>Micromonosporales</taxon>
        <taxon>Micromonosporaceae</taxon>
        <taxon>Actinoplanes</taxon>
    </lineage>
</organism>
<name>A0A561VSL6_ACTTI</name>
<dbReference type="RefSeq" id="WP_122980557.1">
    <property type="nucleotide sequence ID" value="NZ_BOMX01000002.1"/>
</dbReference>
<dbReference type="CDD" id="cd06974">
    <property type="entry name" value="TerD_like"/>
    <property type="match status" value="1"/>
</dbReference>
<dbReference type="AlphaFoldDB" id="A0A561VSL6"/>
<proteinExistence type="predicted"/>
<dbReference type="PANTHER" id="PTHR32097:SF18">
    <property type="entry name" value="RING-TYPE DOMAIN-CONTAINING PROTEIN"/>
    <property type="match status" value="1"/>
</dbReference>
<dbReference type="InterPro" id="IPR051324">
    <property type="entry name" value="Stress/Tellurium_Resist"/>
</dbReference>
<comment type="caution">
    <text evidence="2">The sequence shown here is derived from an EMBL/GenBank/DDBJ whole genome shotgun (WGS) entry which is preliminary data.</text>
</comment>
<dbReference type="SUPFAM" id="SSF57850">
    <property type="entry name" value="RING/U-box"/>
    <property type="match status" value="1"/>
</dbReference>
<evidence type="ECO:0000313" key="2">
    <source>
        <dbReference type="EMBL" id="TWG14614.1"/>
    </source>
</evidence>
<accession>A0A561VSL6</accession>
<keyword evidence="3" id="KW-1185">Reference proteome</keyword>
<evidence type="ECO:0000259" key="1">
    <source>
        <dbReference type="PROSITE" id="PS50089"/>
    </source>
</evidence>
<dbReference type="Proteomes" id="UP000320239">
    <property type="component" value="Unassembled WGS sequence"/>
</dbReference>
<dbReference type="OrthoDB" id="415622at2"/>
<dbReference type="InterPro" id="IPR001841">
    <property type="entry name" value="Znf_RING"/>
</dbReference>
<feature type="domain" description="RING-type" evidence="1">
    <location>
        <begin position="146"/>
        <end position="181"/>
    </location>
</feature>
<dbReference type="PROSITE" id="PS50089">
    <property type="entry name" value="ZF_RING_2"/>
    <property type="match status" value="1"/>
</dbReference>
<reference evidence="2 3" key="1">
    <citation type="submission" date="2019-06" db="EMBL/GenBank/DDBJ databases">
        <title>Sequencing the genomes of 1000 actinobacteria strains.</title>
        <authorList>
            <person name="Klenk H.-P."/>
        </authorList>
    </citation>
    <scope>NUCLEOTIDE SEQUENCE [LARGE SCALE GENOMIC DNA]</scope>
    <source>
        <strain evidence="2 3">DSM 43866</strain>
    </source>
</reference>
<dbReference type="NCBIfam" id="NF041916">
    <property type="entry name" value="RING_SCO0854"/>
    <property type="match status" value="1"/>
</dbReference>
<dbReference type="PANTHER" id="PTHR32097">
    <property type="entry name" value="CAMP-BINDING PROTEIN 1-RELATED"/>
    <property type="match status" value="1"/>
</dbReference>
<dbReference type="InterPro" id="IPR003325">
    <property type="entry name" value="TerD"/>
</dbReference>
<dbReference type="EMBL" id="VIWY01000004">
    <property type="protein sequence ID" value="TWG14614.1"/>
    <property type="molecule type" value="Genomic_DNA"/>
</dbReference>
<dbReference type="Gene3D" id="2.60.60.30">
    <property type="entry name" value="sav2460 like domains"/>
    <property type="match status" value="1"/>
</dbReference>
<dbReference type="Pfam" id="PF14447">
    <property type="entry name" value="Prok-RING_4"/>
    <property type="match status" value="1"/>
</dbReference>
<evidence type="ECO:0000313" key="3">
    <source>
        <dbReference type="Proteomes" id="UP000320239"/>
    </source>
</evidence>
<protein>
    <submittedName>
        <fullName evidence="2">RING finger family protein</fullName>
    </submittedName>
</protein>
<sequence length="1000" mass="104374">MDPVATVLLRRLGRAFPPPGAAGMPGPGAARVVAPPGPDTAPGGADLPGAVAGAAPDGAAWAATVEADLAARGWVPHRDLRAAMSRALPGERDRWAGWLLATLDALVGADRDLTPLYRSFPDTPDIATMFVKRLLTHLFATEGAPCVLCGRDGVGAPLDPCGHLVCRDCFPPAEFSGCPICGLRLAAGSGYLPLSPEPDPGVPGPALRVQVLRLDADPAASAIEARDRIAARPHALSAAERDDLRTLVAATAPDDLSWLPAAPARETLAVLIAWALHATAGSPAQSTVIEQARRRWGTATDVARTLWAYSGGDPGLILPPVADRRGRTLGGPAGRAGLGFAAPADRAGRAAVEPSGWRPAGPDAGRPGPPVMPVARVRALPRPLRRAVLAHLDGCGAASAAEDLRRHPTVWKRLGERLHPFEQVAAHPEAAVAFAVLRGTRTGPDSALGRAIVAAARRHPRRLTVTEHPDGRIGARIRTHAAEVEAALARNDVPGAARLLTERPGLLWRRLDHLLRSAGRDAAALAAVTAAARATAHAAAPGLIATASAELAGRDRTVRVSAPAVPVGAVGQAISAAVAAEPPRSLAARLLREAASRLAGTTAPAADPSWTAPAPGTPRRLFFPAGDVGRTWTAAERRAPLPGGAITAIRGVADAELAGRAARLGRFDLAVIDATLIDVPTPLRARVSSGALAGWPRGSRRDLPAGDRMRFYLHWTDVAGHRVDLDLSCVFFDEHWRKVGHCDYTRLRFAGDAAVHSGDFTSAPPPAGATEYLDLNLPALRGAGARYLAPVVFSYNDVSFELLTEAFAGFAVPWPKGRLFDASRVVQRFDLRGNARALLPMVIDAADRRLVWTDVSLSARGAGHDVDGHAVQLARAAADQWEYFAARPRPTLLDLAAWHAAGRAERIVLAFPDGGYATLPDGVAPTAAAIRALADAPRDHGPRDATGRTVLAAVVDADTLGGYVPGHPAEGSLALTVTGRPDEPWQAADAAELLGALGPR</sequence>